<dbReference type="GO" id="GO:0016853">
    <property type="term" value="F:isomerase activity"/>
    <property type="evidence" value="ECO:0007669"/>
    <property type="project" value="UniProtKB-KW"/>
</dbReference>
<gene>
    <name evidence="3" type="ORF">BDD43_3905</name>
</gene>
<dbReference type="PANTHER" id="PTHR42852:SF17">
    <property type="entry name" value="THIOREDOXIN-LIKE PROTEIN HI_1115"/>
    <property type="match status" value="1"/>
</dbReference>
<evidence type="ECO:0000313" key="4">
    <source>
        <dbReference type="Proteomes" id="UP000268007"/>
    </source>
</evidence>
<dbReference type="GO" id="GO:0016209">
    <property type="term" value="F:antioxidant activity"/>
    <property type="evidence" value="ECO:0007669"/>
    <property type="project" value="InterPro"/>
</dbReference>
<dbReference type="Proteomes" id="UP000268007">
    <property type="component" value="Unassembled WGS sequence"/>
</dbReference>
<keyword evidence="4" id="KW-1185">Reference proteome</keyword>
<proteinExistence type="predicted"/>
<dbReference type="Gene3D" id="3.40.30.10">
    <property type="entry name" value="Glutaredoxin"/>
    <property type="match status" value="1"/>
</dbReference>
<dbReference type="InterPro" id="IPR050553">
    <property type="entry name" value="Thioredoxin_ResA/DsbE_sf"/>
</dbReference>
<dbReference type="InterPro" id="IPR000866">
    <property type="entry name" value="AhpC/TSA"/>
</dbReference>
<evidence type="ECO:0000259" key="2">
    <source>
        <dbReference type="PROSITE" id="PS51352"/>
    </source>
</evidence>
<dbReference type="InterPro" id="IPR013766">
    <property type="entry name" value="Thioredoxin_domain"/>
</dbReference>
<dbReference type="GO" id="GO:0016491">
    <property type="term" value="F:oxidoreductase activity"/>
    <property type="evidence" value="ECO:0007669"/>
    <property type="project" value="InterPro"/>
</dbReference>
<dbReference type="EMBL" id="RBKU01000001">
    <property type="protein sequence ID" value="RKR83691.1"/>
    <property type="molecule type" value="Genomic_DNA"/>
</dbReference>
<feature type="signal peptide" evidence="1">
    <location>
        <begin position="1"/>
        <end position="18"/>
    </location>
</feature>
<dbReference type="AlphaFoldDB" id="A0A495J4R1"/>
<evidence type="ECO:0000313" key="3">
    <source>
        <dbReference type="EMBL" id="RKR83691.1"/>
    </source>
</evidence>
<dbReference type="PANTHER" id="PTHR42852">
    <property type="entry name" value="THIOL:DISULFIDE INTERCHANGE PROTEIN DSBE"/>
    <property type="match status" value="1"/>
</dbReference>
<dbReference type="Pfam" id="PF00578">
    <property type="entry name" value="AhpC-TSA"/>
    <property type="match status" value="1"/>
</dbReference>
<dbReference type="CDD" id="cd02966">
    <property type="entry name" value="TlpA_like_family"/>
    <property type="match status" value="1"/>
</dbReference>
<comment type="caution">
    <text evidence="3">The sequence shown here is derived from an EMBL/GenBank/DDBJ whole genome shotgun (WGS) entry which is preliminary data.</text>
</comment>
<feature type="chain" id="PRO_5019834470" evidence="1">
    <location>
        <begin position="19"/>
        <end position="657"/>
    </location>
</feature>
<name>A0A495J4R1_9SPHI</name>
<dbReference type="PROSITE" id="PS51352">
    <property type="entry name" value="THIOREDOXIN_2"/>
    <property type="match status" value="1"/>
</dbReference>
<protein>
    <submittedName>
        <fullName evidence="3">Thiol-disulfide isomerase/thioredoxin</fullName>
    </submittedName>
</protein>
<dbReference type="InterPro" id="IPR036249">
    <property type="entry name" value="Thioredoxin-like_sf"/>
</dbReference>
<keyword evidence="3" id="KW-0413">Isomerase</keyword>
<dbReference type="SUPFAM" id="SSF52833">
    <property type="entry name" value="Thioredoxin-like"/>
    <property type="match status" value="1"/>
</dbReference>
<feature type="domain" description="Thioredoxin" evidence="2">
    <location>
        <begin position="498"/>
        <end position="655"/>
    </location>
</feature>
<keyword evidence="1" id="KW-0732">Signal</keyword>
<sequence length="657" mass="73972">MFKKTFIVLAILASSAQAQTVPGKVILKPEKPIQGKPLQVAYTPGKENIDPTKIKRVFVYQFANFQWRVDTLPLQAQAGNHFTAKINLDSRSAFVALKFDLATSLDTNANEYAWPVTDKKGLKLPGGALAQALFRMPASLGGPAGYFNKFPNKPSADTLQTLLKEEQEIKGSSPSRYAHAYIALQRLINGPRFKQVAPALLEKLWTGGGLSGQDTTELYQIYGFELKDETRAAELRKQIILRAPQGDLARLEAYKQAMKIGNNQQIIANSEKFLADFPVSGQKNNAPRQNYIYYSVYRNLAAAYFQEGKYDDIIKKRKSWDFKTENEIYRWNIDRGLMLKTVSIAAVKPLADSLAEDLLTKINDHSYREDFDSPADAAANAIKQMDDRIRTQINIHYSLDDNQIALDYFKKLSPGAQFANAETNEIHVQLLDRLGQSQAVKGILEQSVRSNAVTPKMFTRIKDIYTAEHNGVAGYEQYLASLKSADEINGLKAEVKAHLLNQDVMPFALEDLNGNLVRSSDWEGKIVVIDFWATWCKPCIAAFPGMQMLVDKYAKDPRVDFYFVSTQQFGDYKQKVKDFIKREGWRFNVLFDGVNKETGAQDEVFSPLAKFFKSSGIPRKIILKDGIMRYTNEGYSGSPSQLADELSYAIELLKSEK</sequence>
<evidence type="ECO:0000256" key="1">
    <source>
        <dbReference type="SAM" id="SignalP"/>
    </source>
</evidence>
<organism evidence="3 4">
    <name type="scientific">Mucilaginibacter gracilis</name>
    <dbReference type="NCBI Taxonomy" id="423350"/>
    <lineage>
        <taxon>Bacteria</taxon>
        <taxon>Pseudomonadati</taxon>
        <taxon>Bacteroidota</taxon>
        <taxon>Sphingobacteriia</taxon>
        <taxon>Sphingobacteriales</taxon>
        <taxon>Sphingobacteriaceae</taxon>
        <taxon>Mucilaginibacter</taxon>
    </lineage>
</organism>
<dbReference type="RefSeq" id="WP_121199159.1">
    <property type="nucleotide sequence ID" value="NZ_RBKU01000001.1"/>
</dbReference>
<accession>A0A495J4R1</accession>
<dbReference type="OrthoDB" id="634996at2"/>
<reference evidence="3 4" key="1">
    <citation type="submission" date="2018-10" db="EMBL/GenBank/DDBJ databases">
        <title>Genomic Encyclopedia of Archaeal and Bacterial Type Strains, Phase II (KMG-II): from individual species to whole genera.</title>
        <authorList>
            <person name="Goeker M."/>
        </authorList>
    </citation>
    <scope>NUCLEOTIDE SEQUENCE [LARGE SCALE GENOMIC DNA]</scope>
    <source>
        <strain evidence="3 4">DSM 18602</strain>
    </source>
</reference>